<evidence type="ECO:0000256" key="1">
    <source>
        <dbReference type="SAM" id="SignalP"/>
    </source>
</evidence>
<evidence type="ECO:0000313" key="3">
    <source>
        <dbReference type="EMBL" id="NML11135.1"/>
    </source>
</evidence>
<keyword evidence="1" id="KW-0732">Signal</keyword>
<dbReference type="Pfam" id="PF12969">
    <property type="entry name" value="DUF3857"/>
    <property type="match status" value="1"/>
</dbReference>
<accession>A0A7X9WWG3</accession>
<proteinExistence type="predicted"/>
<keyword evidence="4" id="KW-1185">Reference proteome</keyword>
<dbReference type="InterPro" id="IPR024618">
    <property type="entry name" value="DUF3857"/>
</dbReference>
<organism evidence="3 4">
    <name type="scientific">Sphingobium psychrophilum</name>
    <dbReference type="NCBI Taxonomy" id="2728834"/>
    <lineage>
        <taxon>Bacteria</taxon>
        <taxon>Pseudomonadati</taxon>
        <taxon>Pseudomonadota</taxon>
        <taxon>Alphaproteobacteria</taxon>
        <taxon>Sphingomonadales</taxon>
        <taxon>Sphingomonadaceae</taxon>
        <taxon>Sphingobium</taxon>
    </lineage>
</organism>
<feature type="signal peptide" evidence="1">
    <location>
        <begin position="1"/>
        <end position="20"/>
    </location>
</feature>
<dbReference type="Gene3D" id="3.10.620.30">
    <property type="match status" value="1"/>
</dbReference>
<reference evidence="3 4" key="1">
    <citation type="submission" date="2020-04" db="EMBL/GenBank/DDBJ databases">
        <title>Sphingobium sp. AR-3-1 isolated from Arctic soil.</title>
        <authorList>
            <person name="Dahal R.H."/>
            <person name="Chaudhary D.K."/>
        </authorList>
    </citation>
    <scope>NUCLEOTIDE SEQUENCE [LARGE SCALE GENOMIC DNA]</scope>
    <source>
        <strain evidence="3 4">AR-3-1</strain>
    </source>
</reference>
<sequence length="1159" mass="127124">MRFLSATGGCLLLLSASATALSVTSIAPVAAQTSQAPVVLRETSPDWLAVRTLPDIKPDQLAHAEDGVAYLLTDWQVRGTAQGYDSYYRIATKVVDRSGLEETGRISTSYNPAFETVALNFVHIIRDGKVIDRTSDASFRVVEREDDLDDGIISGTLKAIATLKDVRVGDIVDYGMTQHVRTALWPGHYFASFTDRFTEPLGLRAIRFIWPASQPLRFKAANSDIAFTQQKQGDMTAWEWVGRDRPFGPGEDDVPAWHPQYGRIDISTMADWATVARWATPLYAGDESLTPDFERSLADIAKRWPKAQDRLTEVSRYIQDNIRYVGEELGEGSYVPRRPRLVLERGYGDCKDKSLLLAVALRRLGIGAVPALVSTRPGRDLPDRLASPLMFDHVIVRVAIDAQTLWIDPTATHRGGRGLNITPSNLGYALPIRDGQQALEKMEGYAARAGKMDVIERFDVDEAAPVAMTLHVETRYSGGMADWMRGRLASQSAAQMARGNLEFYQKRFPGLTESKTLAISDDRDANIVVLGEDYSLSKTEFDKGKILSDLNTNAYAISNLVPAKQAGPRTQPLYLSANIDRSQLIEVHARDRRLWAPDDIEMKADGLVFSRKSVRDGDGVRIAYRLINDDNNVVPAAQAATVYAISDKIGDESGLRFFIDKSSRPSATMGAIDPADMQPYRVELDRIVALMGEKTDQASKVEALSIANQLAEKPPRPSAIAGLLDGLKGLILAGLGRNAPSKAALLSSLEQYQGNADMMRTLMAIQLNSDEPAALFKTMKVAQAAQPALIQNFDMDWMRFMQQRIRTLPEEQRQNARHELCILLAGSGWHMEPRTVEGVSMLGCAIQGQLQRGNVAEARKLIALQPSADTLASLAMDKRYQAIWPDLAKGQADGFAKNIEQAIVTAKATVAKAPDEFGAATGLIQALRTAGKAPEAIAAGKLLAARKDKIEATGDTAFWFVNEYAYALADAGRTDDAIAQMDGLMALGVDQYPTLVSQVINRAEMFNHGDRPEQALAALTEAEDNYATHASMFGKMWIWAGKACALRNLNRGEEAKAVEEKLVTGRDDNKSAVTMAAACRGDQPMIEKLLIERLDKPEDRAAALGLFTRFKVQPAPSRFDAKLEQVMAAARAAPAVKAKFSEYGRVVDFAGSKAYWGDF</sequence>
<dbReference type="Gene3D" id="1.25.40.10">
    <property type="entry name" value="Tetratricopeptide repeat domain"/>
    <property type="match status" value="1"/>
</dbReference>
<dbReference type="Proteomes" id="UP000519023">
    <property type="component" value="Unassembled WGS sequence"/>
</dbReference>
<dbReference type="AlphaFoldDB" id="A0A7X9WWG3"/>
<feature type="chain" id="PRO_5030978565" evidence="1">
    <location>
        <begin position="21"/>
        <end position="1159"/>
    </location>
</feature>
<gene>
    <name evidence="3" type="ORF">HHL08_13420</name>
</gene>
<dbReference type="EMBL" id="JABBFV010000009">
    <property type="protein sequence ID" value="NML11135.1"/>
    <property type="molecule type" value="Genomic_DNA"/>
</dbReference>
<name>A0A7X9WWG3_9SPHN</name>
<dbReference type="SUPFAM" id="SSF48452">
    <property type="entry name" value="TPR-like"/>
    <property type="match status" value="1"/>
</dbReference>
<protein>
    <submittedName>
        <fullName evidence="3">DUF3857 domain-containing protein</fullName>
    </submittedName>
</protein>
<dbReference type="InterPro" id="IPR038765">
    <property type="entry name" value="Papain-like_cys_pep_sf"/>
</dbReference>
<feature type="domain" description="DUF3857" evidence="2">
    <location>
        <begin position="84"/>
        <end position="244"/>
    </location>
</feature>
<dbReference type="RefSeq" id="WP_169573677.1">
    <property type="nucleotide sequence ID" value="NZ_JABBFV010000009.1"/>
</dbReference>
<comment type="caution">
    <text evidence="3">The sequence shown here is derived from an EMBL/GenBank/DDBJ whole genome shotgun (WGS) entry which is preliminary data.</text>
</comment>
<dbReference type="SUPFAM" id="SSF54001">
    <property type="entry name" value="Cysteine proteinases"/>
    <property type="match status" value="1"/>
</dbReference>
<dbReference type="InterPro" id="IPR011990">
    <property type="entry name" value="TPR-like_helical_dom_sf"/>
</dbReference>
<evidence type="ECO:0000259" key="2">
    <source>
        <dbReference type="Pfam" id="PF12969"/>
    </source>
</evidence>
<dbReference type="Gene3D" id="2.60.40.3140">
    <property type="match status" value="1"/>
</dbReference>
<evidence type="ECO:0000313" key="4">
    <source>
        <dbReference type="Proteomes" id="UP000519023"/>
    </source>
</evidence>